<sequence length="188" mass="20853">MAQWAHVFCPIHSESLPCSLVLALVLTFIGSSGSALPSPHRLIILSAYSSVRVASGNSADCVAIHDSITPRLRDLNGYAYLRRRTLYMLEERGARRPETVVRQPGRHVLVARAEHDLAIILATGTRIKLQHAGVGVLLPLILFLALPLPYVSTFDSCSFQRDFVPASRAPNRHLRRSFTRRVSTQSFV</sequence>
<reference evidence="2 3" key="1">
    <citation type="journal article" date="2016" name="Mol. Biol. Evol.">
        <title>Comparative Genomics of Early-Diverging Mushroom-Forming Fungi Provides Insights into the Origins of Lignocellulose Decay Capabilities.</title>
        <authorList>
            <person name="Nagy L.G."/>
            <person name="Riley R."/>
            <person name="Tritt A."/>
            <person name="Adam C."/>
            <person name="Daum C."/>
            <person name="Floudas D."/>
            <person name="Sun H."/>
            <person name="Yadav J.S."/>
            <person name="Pangilinan J."/>
            <person name="Larsson K.H."/>
            <person name="Matsuura K."/>
            <person name="Barry K."/>
            <person name="Labutti K."/>
            <person name="Kuo R."/>
            <person name="Ohm R.A."/>
            <person name="Bhattacharya S.S."/>
            <person name="Shirouzu T."/>
            <person name="Yoshinaga Y."/>
            <person name="Martin F.M."/>
            <person name="Grigoriev I.V."/>
            <person name="Hibbett D.S."/>
        </authorList>
    </citation>
    <scope>NUCLEOTIDE SEQUENCE [LARGE SCALE GENOMIC DNA]</scope>
    <source>
        <strain evidence="2 3">HHB12029</strain>
    </source>
</reference>
<proteinExistence type="predicted"/>
<feature type="chain" id="PRO_5007862645" evidence="1">
    <location>
        <begin position="36"/>
        <end position="188"/>
    </location>
</feature>
<dbReference type="EMBL" id="KV425906">
    <property type="protein sequence ID" value="KZV99773.1"/>
    <property type="molecule type" value="Genomic_DNA"/>
</dbReference>
<protein>
    <submittedName>
        <fullName evidence="2">Uncharacterized protein</fullName>
    </submittedName>
</protein>
<evidence type="ECO:0000256" key="1">
    <source>
        <dbReference type="SAM" id="SignalP"/>
    </source>
</evidence>
<organism evidence="2 3">
    <name type="scientific">Exidia glandulosa HHB12029</name>
    <dbReference type="NCBI Taxonomy" id="1314781"/>
    <lineage>
        <taxon>Eukaryota</taxon>
        <taxon>Fungi</taxon>
        <taxon>Dikarya</taxon>
        <taxon>Basidiomycota</taxon>
        <taxon>Agaricomycotina</taxon>
        <taxon>Agaricomycetes</taxon>
        <taxon>Auriculariales</taxon>
        <taxon>Exidiaceae</taxon>
        <taxon>Exidia</taxon>
    </lineage>
</organism>
<evidence type="ECO:0000313" key="2">
    <source>
        <dbReference type="EMBL" id="KZV99773.1"/>
    </source>
</evidence>
<dbReference type="InParanoid" id="A0A165MUF6"/>
<keyword evidence="1" id="KW-0732">Signal</keyword>
<keyword evidence="3" id="KW-1185">Reference proteome</keyword>
<evidence type="ECO:0000313" key="3">
    <source>
        <dbReference type="Proteomes" id="UP000077266"/>
    </source>
</evidence>
<accession>A0A165MUF6</accession>
<dbReference type="Proteomes" id="UP000077266">
    <property type="component" value="Unassembled WGS sequence"/>
</dbReference>
<name>A0A165MUF6_EXIGL</name>
<gene>
    <name evidence="2" type="ORF">EXIGLDRAFT_205171</name>
</gene>
<feature type="signal peptide" evidence="1">
    <location>
        <begin position="1"/>
        <end position="35"/>
    </location>
</feature>
<dbReference type="AlphaFoldDB" id="A0A165MUF6"/>